<comment type="similarity">
    <text evidence="1 4">Belongs to the bacterial ribosomal protein bL17 family.</text>
</comment>
<evidence type="ECO:0000313" key="7">
    <source>
        <dbReference type="Proteomes" id="UP000198372"/>
    </source>
</evidence>
<keyword evidence="2 4" id="KW-0689">Ribosomal protein</keyword>
<dbReference type="SUPFAM" id="SSF64263">
    <property type="entry name" value="Prokaryotic ribosomal protein L17"/>
    <property type="match status" value="1"/>
</dbReference>
<evidence type="ECO:0000256" key="3">
    <source>
        <dbReference type="ARBA" id="ARBA00023274"/>
    </source>
</evidence>
<evidence type="ECO:0000256" key="2">
    <source>
        <dbReference type="ARBA" id="ARBA00022980"/>
    </source>
</evidence>
<dbReference type="OrthoDB" id="275000at2759"/>
<evidence type="ECO:0000313" key="6">
    <source>
        <dbReference type="EMBL" id="SCV70566.1"/>
    </source>
</evidence>
<organism evidence="6 7">
    <name type="scientific">Microbotryum intermedium</name>
    <dbReference type="NCBI Taxonomy" id="269621"/>
    <lineage>
        <taxon>Eukaryota</taxon>
        <taxon>Fungi</taxon>
        <taxon>Dikarya</taxon>
        <taxon>Basidiomycota</taxon>
        <taxon>Pucciniomycotina</taxon>
        <taxon>Microbotryomycetes</taxon>
        <taxon>Microbotryales</taxon>
        <taxon>Microbotryaceae</taxon>
        <taxon>Microbotryum</taxon>
    </lineage>
</organism>
<dbReference type="Gene3D" id="3.90.1030.10">
    <property type="entry name" value="Ribosomal protein L17"/>
    <property type="match status" value="1"/>
</dbReference>
<dbReference type="AlphaFoldDB" id="A0A238FHP5"/>
<dbReference type="GO" id="GO:0005762">
    <property type="term" value="C:mitochondrial large ribosomal subunit"/>
    <property type="evidence" value="ECO:0007669"/>
    <property type="project" value="TreeGrafter"/>
</dbReference>
<dbReference type="STRING" id="269621.A0A238FHP5"/>
<dbReference type="NCBIfam" id="TIGR00059">
    <property type="entry name" value="L17"/>
    <property type="match status" value="1"/>
</dbReference>
<dbReference type="PANTHER" id="PTHR14413">
    <property type="entry name" value="RIBOSOMAL PROTEIN L17"/>
    <property type="match status" value="1"/>
</dbReference>
<protein>
    <submittedName>
        <fullName evidence="6">BQ2448_3328 protein</fullName>
    </submittedName>
</protein>
<evidence type="ECO:0000256" key="5">
    <source>
        <dbReference type="SAM" id="MobiDB-lite"/>
    </source>
</evidence>
<dbReference type="GO" id="GO:0006412">
    <property type="term" value="P:translation"/>
    <property type="evidence" value="ECO:0007669"/>
    <property type="project" value="InterPro"/>
</dbReference>
<dbReference type="GO" id="GO:0003735">
    <property type="term" value="F:structural constituent of ribosome"/>
    <property type="evidence" value="ECO:0007669"/>
    <property type="project" value="InterPro"/>
</dbReference>
<gene>
    <name evidence="6" type="ORF">BQ2448_3328</name>
</gene>
<accession>A0A238FHP5</accession>
<keyword evidence="3 4" id="KW-0687">Ribonucleoprotein</keyword>
<dbReference type="Pfam" id="PF01196">
    <property type="entry name" value="Ribosomal_L17"/>
    <property type="match status" value="1"/>
</dbReference>
<keyword evidence="7" id="KW-1185">Reference proteome</keyword>
<sequence length="361" mass="39933">MRHRLGYNHLSRPTAHRISMLRNLVSSLLQHEQITTTYAKAKATQRVAEQVIHWGKKGGANNWTRANAVLWVKNNLDYGEGGGKNAPTTLTPLFTTLAQRYADRPGGYTRIIRSGHRVGDHAPTAILELVDNRNDLKFETTSKAWARELALKAREASSAGPDVWWALRTRLESQGEEGILAQLEKEKAIDPLTKKNLIKALRYRKAFVPTTSSSHSEANVTEIHPSTQFLNRTHHHYLHHLATLQLSTPSTPSSYKTIKQLTQRLRPSETRGAPNPVLTVPIIGRRVQAGQSTRGWAQDEQTSPDAFEERMRATTLGTKEGERGGPISSAKAGRSRGARRSAYSASSTSPSTIASTEAGTR</sequence>
<proteinExistence type="inferred from homology"/>
<dbReference type="EMBL" id="FMSP01000006">
    <property type="protein sequence ID" value="SCV70566.1"/>
    <property type="molecule type" value="Genomic_DNA"/>
</dbReference>
<dbReference type="PANTHER" id="PTHR14413:SF16">
    <property type="entry name" value="LARGE RIBOSOMAL SUBUNIT PROTEIN BL17M"/>
    <property type="match status" value="1"/>
</dbReference>
<feature type="compositionally biased region" description="Polar residues" evidence="5">
    <location>
        <begin position="289"/>
        <end position="304"/>
    </location>
</feature>
<dbReference type="InterPro" id="IPR036373">
    <property type="entry name" value="Ribosomal_bL17_sf"/>
</dbReference>
<feature type="region of interest" description="Disordered" evidence="5">
    <location>
        <begin position="288"/>
        <end position="361"/>
    </location>
</feature>
<dbReference type="Proteomes" id="UP000198372">
    <property type="component" value="Unassembled WGS sequence"/>
</dbReference>
<name>A0A238FHP5_9BASI</name>
<evidence type="ECO:0000256" key="4">
    <source>
        <dbReference type="RuleBase" id="RU000660"/>
    </source>
</evidence>
<feature type="compositionally biased region" description="Low complexity" evidence="5">
    <location>
        <begin position="340"/>
        <end position="361"/>
    </location>
</feature>
<reference evidence="7" key="1">
    <citation type="submission" date="2016-09" db="EMBL/GenBank/DDBJ databases">
        <authorList>
            <person name="Jeantristanb JTB J.-T."/>
            <person name="Ricardo R."/>
        </authorList>
    </citation>
    <scope>NUCLEOTIDE SEQUENCE [LARGE SCALE GENOMIC DNA]</scope>
</reference>
<evidence type="ECO:0000256" key="1">
    <source>
        <dbReference type="ARBA" id="ARBA00008777"/>
    </source>
</evidence>
<dbReference type="InterPro" id="IPR000456">
    <property type="entry name" value="Ribosomal_bL17"/>
</dbReference>